<keyword evidence="2" id="KW-1185">Reference proteome</keyword>
<dbReference type="SUPFAM" id="SSF52402">
    <property type="entry name" value="Adenine nucleotide alpha hydrolases-like"/>
    <property type="match status" value="2"/>
</dbReference>
<dbReference type="EMBL" id="JBHLTS010000004">
    <property type="protein sequence ID" value="MFC0512933.1"/>
    <property type="molecule type" value="Genomic_DNA"/>
</dbReference>
<evidence type="ECO:0000313" key="2">
    <source>
        <dbReference type="Proteomes" id="UP001589828"/>
    </source>
</evidence>
<proteinExistence type="predicted"/>
<sequence>MKKIAIPIDYTGITQEVIAYLAAFCRDFPVSEIVLIKSFHQPSIIEKTFAIPGIVGTAIEQPFLDWETEETTLKTIAGEMIRAFPVHMQISTRMLEGTLIEVVETTLETERPDLLIIINDAKSADSDRLIAGSIIPIAQMSTVPVLLLPFTVVYKPVNRVLIPTTFQNLRRLENFKKLCQSHIWLNAKIFILNLDLNDHNVHHDPENSALLASYLDGYHFQIVYSKGKDVAAEILHFAAEIEAQVIFALPGQHSSWHTLLYGSTTQRFALESNYPVLLLK</sequence>
<name>A0ABV6L2U3_9SPHI</name>
<dbReference type="Proteomes" id="UP001589828">
    <property type="component" value="Unassembled WGS sequence"/>
</dbReference>
<evidence type="ECO:0008006" key="3">
    <source>
        <dbReference type="Google" id="ProtNLM"/>
    </source>
</evidence>
<organism evidence="1 2">
    <name type="scientific">Mucilaginibacter angelicae</name>
    <dbReference type="NCBI Taxonomy" id="869718"/>
    <lineage>
        <taxon>Bacteria</taxon>
        <taxon>Pseudomonadati</taxon>
        <taxon>Bacteroidota</taxon>
        <taxon>Sphingobacteriia</taxon>
        <taxon>Sphingobacteriales</taxon>
        <taxon>Sphingobacteriaceae</taxon>
        <taxon>Mucilaginibacter</taxon>
    </lineage>
</organism>
<dbReference type="RefSeq" id="WP_377020809.1">
    <property type="nucleotide sequence ID" value="NZ_JBHLTS010000004.1"/>
</dbReference>
<evidence type="ECO:0000313" key="1">
    <source>
        <dbReference type="EMBL" id="MFC0512933.1"/>
    </source>
</evidence>
<dbReference type="Gene3D" id="3.40.50.12370">
    <property type="match status" value="1"/>
</dbReference>
<reference evidence="1 2" key="1">
    <citation type="submission" date="2024-09" db="EMBL/GenBank/DDBJ databases">
        <authorList>
            <person name="Sun Q."/>
            <person name="Mori K."/>
        </authorList>
    </citation>
    <scope>NUCLEOTIDE SEQUENCE [LARGE SCALE GENOMIC DNA]</scope>
    <source>
        <strain evidence="1 2">NCAIM B.02415</strain>
    </source>
</reference>
<gene>
    <name evidence="1" type="ORF">ACFFGT_01940</name>
</gene>
<protein>
    <recommendedName>
        <fullName evidence="3">UspA domain-containing protein</fullName>
    </recommendedName>
</protein>
<accession>A0ABV6L2U3</accession>
<comment type="caution">
    <text evidence="1">The sequence shown here is derived from an EMBL/GenBank/DDBJ whole genome shotgun (WGS) entry which is preliminary data.</text>
</comment>